<feature type="transmembrane region" description="Helical" evidence="6">
    <location>
        <begin position="64"/>
        <end position="83"/>
    </location>
</feature>
<evidence type="ECO:0000313" key="8">
    <source>
        <dbReference type="EMBL" id="TCJ29376.1"/>
    </source>
</evidence>
<evidence type="ECO:0000259" key="7">
    <source>
        <dbReference type="Pfam" id="PF06271"/>
    </source>
</evidence>
<evidence type="ECO:0000256" key="3">
    <source>
        <dbReference type="ARBA" id="ARBA00022692"/>
    </source>
</evidence>
<dbReference type="PANTHER" id="PTHR36115">
    <property type="entry name" value="PROLINE-RICH ANTIGEN HOMOLOG-RELATED"/>
    <property type="match status" value="1"/>
</dbReference>
<evidence type="ECO:0000313" key="9">
    <source>
        <dbReference type="Proteomes" id="UP000295453"/>
    </source>
</evidence>
<comment type="caution">
    <text evidence="8">The sequence shown here is derived from an EMBL/GenBank/DDBJ whole genome shotgun (WGS) entry which is preliminary data.</text>
</comment>
<proteinExistence type="predicted"/>
<keyword evidence="3 6" id="KW-0812">Transmembrane</keyword>
<evidence type="ECO:0000256" key="6">
    <source>
        <dbReference type="SAM" id="Phobius"/>
    </source>
</evidence>
<dbReference type="Proteomes" id="UP000295453">
    <property type="component" value="Unassembled WGS sequence"/>
</dbReference>
<dbReference type="InterPro" id="IPR010432">
    <property type="entry name" value="RDD"/>
</dbReference>
<comment type="subcellular location">
    <subcellularLocation>
        <location evidence="1">Cell membrane</location>
        <topology evidence="1">Multi-pass membrane protein</topology>
    </subcellularLocation>
</comment>
<dbReference type="OrthoDB" id="9793824at2"/>
<keyword evidence="2" id="KW-1003">Cell membrane</keyword>
<evidence type="ECO:0000256" key="4">
    <source>
        <dbReference type="ARBA" id="ARBA00022989"/>
    </source>
</evidence>
<gene>
    <name evidence="8" type="ORF">EPD65_06530</name>
</gene>
<dbReference type="InterPro" id="IPR051791">
    <property type="entry name" value="Pra-immunoreactive"/>
</dbReference>
<evidence type="ECO:0000256" key="1">
    <source>
        <dbReference type="ARBA" id="ARBA00004651"/>
    </source>
</evidence>
<accession>A0A4R1CH13</accession>
<dbReference type="AlphaFoldDB" id="A0A4R1CH13"/>
<sequence length="201" mass="22117">MPAPTGRCCRTWRRISTDAECHALPVMQDAGMTDASVPYAAPTPQPTSSYATWGDRARAWLWDLVYNLPPVVLMFLAIIPLGIGGSMFDEDSVSVPAVSLFCAGIGLMVAATCWSLWRSINNYVIRQGRTGQTYGKARVGIWVVNEQTGAAPGWGSCLGRMLLHGLINEALYLDYLWPLWDQPKVQTLTDKILSTVVVKRV</sequence>
<dbReference type="GO" id="GO:0005886">
    <property type="term" value="C:plasma membrane"/>
    <property type="evidence" value="ECO:0007669"/>
    <property type="project" value="UniProtKB-SubCell"/>
</dbReference>
<keyword evidence="9" id="KW-1185">Reference proteome</keyword>
<dbReference type="EMBL" id="SJZJ01000008">
    <property type="protein sequence ID" value="TCJ29376.1"/>
    <property type="molecule type" value="Genomic_DNA"/>
</dbReference>
<evidence type="ECO:0000256" key="2">
    <source>
        <dbReference type="ARBA" id="ARBA00022475"/>
    </source>
</evidence>
<organism evidence="8 9">
    <name type="scientific">Nocardioides jejuensis</name>
    <dbReference type="NCBI Taxonomy" id="2502782"/>
    <lineage>
        <taxon>Bacteria</taxon>
        <taxon>Bacillati</taxon>
        <taxon>Actinomycetota</taxon>
        <taxon>Actinomycetes</taxon>
        <taxon>Propionibacteriales</taxon>
        <taxon>Nocardioidaceae</taxon>
        <taxon>Nocardioides</taxon>
    </lineage>
</organism>
<reference evidence="8 9" key="1">
    <citation type="submission" date="2019-03" db="EMBL/GenBank/DDBJ databases">
        <authorList>
            <person name="Kim M.K.M."/>
        </authorList>
    </citation>
    <scope>NUCLEOTIDE SEQUENCE [LARGE SCALE GENOMIC DNA]</scope>
    <source>
        <strain evidence="8 9">18JY15-6</strain>
    </source>
</reference>
<keyword evidence="4 6" id="KW-1133">Transmembrane helix</keyword>
<name>A0A4R1CH13_9ACTN</name>
<dbReference type="PANTHER" id="PTHR36115:SF6">
    <property type="entry name" value="PROLINE-RICH ANTIGEN HOMOLOG"/>
    <property type="match status" value="1"/>
</dbReference>
<evidence type="ECO:0000256" key="5">
    <source>
        <dbReference type="ARBA" id="ARBA00023136"/>
    </source>
</evidence>
<feature type="domain" description="RDD" evidence="7">
    <location>
        <begin position="50"/>
        <end position="192"/>
    </location>
</feature>
<protein>
    <recommendedName>
        <fullName evidence="7">RDD domain-containing protein</fullName>
    </recommendedName>
</protein>
<dbReference type="Pfam" id="PF06271">
    <property type="entry name" value="RDD"/>
    <property type="match status" value="1"/>
</dbReference>
<keyword evidence="5 6" id="KW-0472">Membrane</keyword>
<feature type="transmembrane region" description="Helical" evidence="6">
    <location>
        <begin position="95"/>
        <end position="117"/>
    </location>
</feature>